<evidence type="ECO:0000313" key="3">
    <source>
        <dbReference type="Proteomes" id="UP001457282"/>
    </source>
</evidence>
<evidence type="ECO:0000313" key="2">
    <source>
        <dbReference type="EMBL" id="KAK9931978.1"/>
    </source>
</evidence>
<feature type="transmembrane region" description="Helical" evidence="1">
    <location>
        <begin position="48"/>
        <end position="75"/>
    </location>
</feature>
<accession>A0AAW1X7K6</accession>
<comment type="caution">
    <text evidence="2">The sequence shown here is derived from an EMBL/GenBank/DDBJ whole genome shotgun (WGS) entry which is preliminary data.</text>
</comment>
<organism evidence="2 3">
    <name type="scientific">Rubus argutus</name>
    <name type="common">Southern blackberry</name>
    <dbReference type="NCBI Taxonomy" id="59490"/>
    <lineage>
        <taxon>Eukaryota</taxon>
        <taxon>Viridiplantae</taxon>
        <taxon>Streptophyta</taxon>
        <taxon>Embryophyta</taxon>
        <taxon>Tracheophyta</taxon>
        <taxon>Spermatophyta</taxon>
        <taxon>Magnoliopsida</taxon>
        <taxon>eudicotyledons</taxon>
        <taxon>Gunneridae</taxon>
        <taxon>Pentapetalae</taxon>
        <taxon>rosids</taxon>
        <taxon>fabids</taxon>
        <taxon>Rosales</taxon>
        <taxon>Rosaceae</taxon>
        <taxon>Rosoideae</taxon>
        <taxon>Rosoideae incertae sedis</taxon>
        <taxon>Rubus</taxon>
    </lineage>
</organism>
<evidence type="ECO:0000256" key="1">
    <source>
        <dbReference type="SAM" id="Phobius"/>
    </source>
</evidence>
<protein>
    <submittedName>
        <fullName evidence="2">Uncharacterized protein</fullName>
    </submittedName>
</protein>
<keyword evidence="1" id="KW-0472">Membrane</keyword>
<keyword evidence="3" id="KW-1185">Reference proteome</keyword>
<name>A0AAW1X7K6_RUBAR</name>
<dbReference type="EMBL" id="JBEDUW010000004">
    <property type="protein sequence ID" value="KAK9931978.1"/>
    <property type="molecule type" value="Genomic_DNA"/>
</dbReference>
<keyword evidence="1" id="KW-1133">Transmembrane helix</keyword>
<gene>
    <name evidence="2" type="ORF">M0R45_019231</name>
</gene>
<dbReference type="Proteomes" id="UP001457282">
    <property type="component" value="Unassembled WGS sequence"/>
</dbReference>
<proteinExistence type="predicted"/>
<sequence length="106" mass="12027">MYSLKPTITDMVIKAKLSWQLQVPRGAEFASLVTAVNYGLRLFLGVEWIFILGFSFHLIVFCNSLNLSISSIILWKRLVNQGTPTEGSEVIEKTICYLVLHKHCLI</sequence>
<reference evidence="2 3" key="1">
    <citation type="journal article" date="2023" name="G3 (Bethesda)">
        <title>A chromosome-length genome assembly and annotation of blackberry (Rubus argutus, cv. 'Hillquist').</title>
        <authorList>
            <person name="Bruna T."/>
            <person name="Aryal R."/>
            <person name="Dudchenko O."/>
            <person name="Sargent D.J."/>
            <person name="Mead D."/>
            <person name="Buti M."/>
            <person name="Cavallini A."/>
            <person name="Hytonen T."/>
            <person name="Andres J."/>
            <person name="Pham M."/>
            <person name="Weisz D."/>
            <person name="Mascagni F."/>
            <person name="Usai G."/>
            <person name="Natali L."/>
            <person name="Bassil N."/>
            <person name="Fernandez G.E."/>
            <person name="Lomsadze A."/>
            <person name="Armour M."/>
            <person name="Olukolu B."/>
            <person name="Poorten T."/>
            <person name="Britton C."/>
            <person name="Davik J."/>
            <person name="Ashrafi H."/>
            <person name="Aiden E.L."/>
            <person name="Borodovsky M."/>
            <person name="Worthington M."/>
        </authorList>
    </citation>
    <scope>NUCLEOTIDE SEQUENCE [LARGE SCALE GENOMIC DNA]</scope>
    <source>
        <strain evidence="2">PI 553951</strain>
    </source>
</reference>
<dbReference type="AlphaFoldDB" id="A0AAW1X7K6"/>
<keyword evidence="1" id="KW-0812">Transmembrane</keyword>